<dbReference type="PANTHER" id="PTHR21356">
    <property type="entry name" value="ARMADILLO REPEAT CONTAINING 2"/>
    <property type="match status" value="1"/>
</dbReference>
<evidence type="ECO:0008006" key="4">
    <source>
        <dbReference type="Google" id="ProtNLM"/>
    </source>
</evidence>
<dbReference type="InterPro" id="IPR011989">
    <property type="entry name" value="ARM-like"/>
</dbReference>
<dbReference type="PANTHER" id="PTHR21356:SF1">
    <property type="entry name" value="ARMADILLO REPEAT-CONTAINING PROTEIN 2"/>
    <property type="match status" value="1"/>
</dbReference>
<dbReference type="OrthoDB" id="247006at2759"/>
<reference evidence="2 3" key="1">
    <citation type="submission" date="2019-07" db="EMBL/GenBank/DDBJ databases">
        <title>Genomes of Cafeteria roenbergensis.</title>
        <authorList>
            <person name="Fischer M.G."/>
            <person name="Hackl T."/>
            <person name="Roman M."/>
        </authorList>
    </citation>
    <scope>NUCLEOTIDE SEQUENCE [LARGE SCALE GENOMIC DNA]</scope>
    <source>
        <strain evidence="2 3">E4-10P</strain>
    </source>
</reference>
<feature type="compositionally biased region" description="Acidic residues" evidence="1">
    <location>
        <begin position="350"/>
        <end position="362"/>
    </location>
</feature>
<accession>A0A5A8EAK1</accession>
<dbReference type="GO" id="GO:0044782">
    <property type="term" value="P:cilium organization"/>
    <property type="evidence" value="ECO:0007669"/>
    <property type="project" value="TreeGrafter"/>
</dbReference>
<evidence type="ECO:0000313" key="2">
    <source>
        <dbReference type="EMBL" id="KAA0173747.1"/>
    </source>
</evidence>
<gene>
    <name evidence="2" type="ORF">FNF27_04695</name>
</gene>
<organism evidence="2 3">
    <name type="scientific">Cafeteria roenbergensis</name>
    <name type="common">Marine flagellate</name>
    <dbReference type="NCBI Taxonomy" id="33653"/>
    <lineage>
        <taxon>Eukaryota</taxon>
        <taxon>Sar</taxon>
        <taxon>Stramenopiles</taxon>
        <taxon>Bigyra</taxon>
        <taxon>Opalozoa</taxon>
        <taxon>Bicosoecida</taxon>
        <taxon>Cafeteriaceae</taxon>
        <taxon>Cafeteria</taxon>
    </lineage>
</organism>
<proteinExistence type="predicted"/>
<feature type="compositionally biased region" description="Gly residues" evidence="1">
    <location>
        <begin position="333"/>
        <end position="347"/>
    </location>
</feature>
<evidence type="ECO:0000313" key="3">
    <source>
        <dbReference type="Proteomes" id="UP000322899"/>
    </source>
</evidence>
<dbReference type="SUPFAM" id="SSF48371">
    <property type="entry name" value="ARM repeat"/>
    <property type="match status" value="1"/>
</dbReference>
<protein>
    <recommendedName>
        <fullName evidence="4">Armadillo repeat-containing domain-containing protein</fullName>
    </recommendedName>
</protein>
<feature type="compositionally biased region" description="Low complexity" evidence="1">
    <location>
        <begin position="444"/>
        <end position="454"/>
    </location>
</feature>
<name>A0A5A8EAK1_CAFRO</name>
<dbReference type="InterPro" id="IPR038905">
    <property type="entry name" value="ARMC2"/>
</dbReference>
<dbReference type="InterPro" id="IPR016024">
    <property type="entry name" value="ARM-type_fold"/>
</dbReference>
<dbReference type="Gene3D" id="1.25.10.10">
    <property type="entry name" value="Leucine-rich Repeat Variant"/>
    <property type="match status" value="2"/>
</dbReference>
<sequence length="969" mass="95516">MLAEARAEAAGTPGVASLERPSRPMTPTAETRAARGLYGQVLPASHFAASSLGGGVPRPTTSAGRPSTAARLAERAKPLMERLATPRDERSYDAAALRRKAPGAPALGAGFAPDPPQHAMAYDDEAEVLHPCIDSLQAAQAALASGAAASSTNGTSDRAGAGSTPPASFSSSLSSAALLDAAAHAGRVLFSLSKRPELDPIIRQAGATEAVLDVLRSGLRPYRAAAASAPAQPSSSATSAAPAAAAASGATAGDAAADSEDEAGNALAEAQGRPAPRFEFSRCPLDVVTLTYLAGAVKNSTNDAGNATAAVAMGAVPLLCAVIRAGARRLESDGGGSRSGGSGGSGGGKDDEDEAEEAEADVSDGAADGGAGGDEEEDGDGLGAAAGRDRPLASTGGSIGRHRRSSKQGDDDSDGGASGDGAGDGDGDNEEDEEDSDDADGDDSSGYSGSAGRARAGGRRAPRSAAASTVGGISALPGRRRRRSSLQVVAPSVPDGSPEKPGPDEVLGSSSSSGGGAAGSRGAVPAESRSRVPSAGSGLGAGGAASRAGSRSGSAVVGRASAGGPVAVASAAAAAPLLTRLFFALGNLTASNDRNRQRLAHRLGAVDVLMRTLAVYVWQLRRARDAGRAGEAADARDVLVKGLRFAGNLAVNPQVAALLGAAPGIAAVGEVLMAARAAADSEMMLNAVAALGNVAFASMGAEAPAGAVAGAAAGASDGANDGAGPSAEPAVISTAARCVQRLLPLLLMQSSTEAQLEAVRAVANLGRHAGLRAQMVGAGVPAAVLELLAEQLGRGLRCIAAAELDGGGGTEPAADLPEHVGGLVYTAAGALVNLVADPAGRAQVRATVTMSASLAAAGGDQAGPDVMVRAADWSYWDIGRGDICEVLLQGLFNVVLGWEEGGPPRLTAGQAADLASFLQGVEEEEDARLTAGPEEGLPPQSPSLRALAARVAATVRAMIDADAVDASDD</sequence>
<dbReference type="AlphaFoldDB" id="A0A5A8EAK1"/>
<comment type="caution">
    <text evidence="2">The sequence shown here is derived from an EMBL/GenBank/DDBJ whole genome shotgun (WGS) entry which is preliminary data.</text>
</comment>
<feature type="compositionally biased region" description="Acidic residues" evidence="1">
    <location>
        <begin position="423"/>
        <end position="443"/>
    </location>
</feature>
<feature type="region of interest" description="Disordered" evidence="1">
    <location>
        <begin position="329"/>
        <end position="551"/>
    </location>
</feature>
<evidence type="ECO:0000256" key="1">
    <source>
        <dbReference type="SAM" id="MobiDB-lite"/>
    </source>
</evidence>
<feature type="region of interest" description="Disordered" evidence="1">
    <location>
        <begin position="49"/>
        <end position="71"/>
    </location>
</feature>
<feature type="region of interest" description="Disordered" evidence="1">
    <location>
        <begin position="251"/>
        <end position="270"/>
    </location>
</feature>
<dbReference type="Proteomes" id="UP000322899">
    <property type="component" value="Unassembled WGS sequence"/>
</dbReference>
<feature type="region of interest" description="Disordered" evidence="1">
    <location>
        <begin position="1"/>
        <end position="37"/>
    </location>
</feature>
<dbReference type="EMBL" id="VLTO01000029">
    <property type="protein sequence ID" value="KAA0173747.1"/>
    <property type="molecule type" value="Genomic_DNA"/>
</dbReference>